<dbReference type="PROSITE" id="PS51518">
    <property type="entry name" value="SGF29_C"/>
    <property type="match status" value="1"/>
</dbReference>
<proteinExistence type="predicted"/>
<evidence type="ECO:0000256" key="6">
    <source>
        <dbReference type="SAM" id="MobiDB-lite"/>
    </source>
</evidence>
<evidence type="ECO:0000259" key="7">
    <source>
        <dbReference type="PROSITE" id="PS51518"/>
    </source>
</evidence>
<dbReference type="OrthoDB" id="10265994at2759"/>
<keyword evidence="5" id="KW-0175">Coiled coil</keyword>
<dbReference type="CDD" id="cd20393">
    <property type="entry name" value="Tudor_SGF29_rpt1"/>
    <property type="match status" value="1"/>
</dbReference>
<dbReference type="Gene3D" id="2.30.30.140">
    <property type="match status" value="2"/>
</dbReference>
<keyword evidence="4" id="KW-0539">Nucleus</keyword>
<dbReference type="FunFam" id="2.30.30.140:FF:000055">
    <property type="entry name" value="SAGA complex component"/>
    <property type="match status" value="1"/>
</dbReference>
<dbReference type="PANTHER" id="PTHR21539:SF0">
    <property type="entry name" value="SAGA-ASSOCIATED FACTOR 29"/>
    <property type="match status" value="1"/>
</dbReference>
<sequence>MEEQWDLVISSLQDVYNANEVIPFDDDSHLKSLSFDDVPTEELEAHLKKLQTHEENVQRAQRLLEAVNSNLDSTIEYSTQMEARSATPVPANRKREAASGSLAAPEGSAAPPLGKCYWVSDYNPDGPLHIGSEVAYKPRKSGEGEWFQCEVVKISPDGLRFEVRDPEPDEMGNTGKLFKCNWKEIIYIPPEDSTRSQIPNYPPGTKVLARYPETTTFYPAIVTGTKRDGVCRLKFDGEEEVDKEMEVARRLVLPFPTVSSLPTRR</sequence>
<accession>A0A7H9I139</accession>
<gene>
    <name evidence="8" type="ORF">HG537_0H02740</name>
</gene>
<reference evidence="8 9" key="1">
    <citation type="submission" date="2020-06" db="EMBL/GenBank/DDBJ databases">
        <title>The yeast mating-type switching endonuclease HO is a domesticated member of an unorthodox homing genetic element family.</title>
        <authorList>
            <person name="Coughlan A.Y."/>
            <person name="Lombardi L."/>
            <person name="Braun-Galleani S."/>
            <person name="Martos A.R."/>
            <person name="Galeote V."/>
            <person name="Bigey F."/>
            <person name="Dequin S."/>
            <person name="Byrne K.P."/>
            <person name="Wolfe K.H."/>
        </authorList>
    </citation>
    <scope>NUCLEOTIDE SEQUENCE [LARGE SCALE GENOMIC DNA]</scope>
    <source>
        <strain evidence="8 9">CBS2947</strain>
    </source>
</reference>
<protein>
    <recommendedName>
        <fullName evidence="7">SGF29 C-terminal domain-containing protein</fullName>
    </recommendedName>
</protein>
<feature type="domain" description="SGF29 C-terminal" evidence="7">
    <location>
        <begin position="124"/>
        <end position="261"/>
    </location>
</feature>
<keyword evidence="9" id="KW-1185">Reference proteome</keyword>
<dbReference type="InterPro" id="IPR047287">
    <property type="entry name" value="Tudor_SGF29_rpt2"/>
</dbReference>
<dbReference type="GO" id="GO:0005634">
    <property type="term" value="C:nucleus"/>
    <property type="evidence" value="ECO:0007669"/>
    <property type="project" value="UniProtKB-SubCell"/>
</dbReference>
<feature type="region of interest" description="Disordered" evidence="6">
    <location>
        <begin position="80"/>
        <end position="109"/>
    </location>
</feature>
<dbReference type="PANTHER" id="PTHR21539">
    <property type="entry name" value="SAGA-ASSOCIATED FACTOR 29"/>
    <property type="match status" value="1"/>
</dbReference>
<evidence type="ECO:0000256" key="1">
    <source>
        <dbReference type="ARBA" id="ARBA00004123"/>
    </source>
</evidence>
<feature type="coiled-coil region" evidence="5">
    <location>
        <begin position="40"/>
        <end position="70"/>
    </location>
</feature>
<evidence type="ECO:0000256" key="5">
    <source>
        <dbReference type="SAM" id="Coils"/>
    </source>
</evidence>
<evidence type="ECO:0000256" key="4">
    <source>
        <dbReference type="ARBA" id="ARBA00023242"/>
    </source>
</evidence>
<comment type="subcellular location">
    <subcellularLocation>
        <location evidence="1">Nucleus</location>
    </subcellularLocation>
</comment>
<keyword evidence="3" id="KW-0804">Transcription</keyword>
<dbReference type="InterPro" id="IPR047288">
    <property type="entry name" value="Tudor_SGF29_rpt1"/>
</dbReference>
<evidence type="ECO:0000256" key="3">
    <source>
        <dbReference type="ARBA" id="ARBA00023163"/>
    </source>
</evidence>
<evidence type="ECO:0000313" key="9">
    <source>
        <dbReference type="Proteomes" id="UP000510647"/>
    </source>
</evidence>
<dbReference type="CDD" id="cd20394">
    <property type="entry name" value="Tudor_SGF29_rpt2"/>
    <property type="match status" value="1"/>
</dbReference>
<dbReference type="Proteomes" id="UP000510647">
    <property type="component" value="Chromosome 8"/>
</dbReference>
<organism evidence="8 9">
    <name type="scientific">Torulaspora globosa</name>
    <dbReference type="NCBI Taxonomy" id="48254"/>
    <lineage>
        <taxon>Eukaryota</taxon>
        <taxon>Fungi</taxon>
        <taxon>Dikarya</taxon>
        <taxon>Ascomycota</taxon>
        <taxon>Saccharomycotina</taxon>
        <taxon>Saccharomycetes</taxon>
        <taxon>Saccharomycetales</taxon>
        <taxon>Saccharomycetaceae</taxon>
        <taxon>Torulaspora</taxon>
    </lineage>
</organism>
<evidence type="ECO:0000256" key="2">
    <source>
        <dbReference type="ARBA" id="ARBA00023015"/>
    </source>
</evidence>
<dbReference type="InterPro" id="IPR037802">
    <property type="entry name" value="SGF29"/>
</dbReference>
<dbReference type="InterPro" id="IPR010750">
    <property type="entry name" value="SGF29_tudor-like_dom"/>
</dbReference>
<dbReference type="Pfam" id="PF07039">
    <property type="entry name" value="SGF29_Tudor"/>
    <property type="match status" value="1"/>
</dbReference>
<evidence type="ECO:0000313" key="8">
    <source>
        <dbReference type="EMBL" id="QLQ82512.1"/>
    </source>
</evidence>
<dbReference type="AlphaFoldDB" id="A0A7H9I139"/>
<dbReference type="EMBL" id="CP059274">
    <property type="protein sequence ID" value="QLQ82512.1"/>
    <property type="molecule type" value="Genomic_DNA"/>
</dbReference>
<keyword evidence="2" id="KW-0805">Transcription regulation</keyword>
<dbReference type="GO" id="GO:0000124">
    <property type="term" value="C:SAGA complex"/>
    <property type="evidence" value="ECO:0007669"/>
    <property type="project" value="InterPro"/>
</dbReference>
<name>A0A7H9I139_9SACH</name>